<name>A0A7J6USY2_THATH</name>
<proteinExistence type="predicted"/>
<protein>
    <submittedName>
        <fullName evidence="3">Uncharacterized protein</fullName>
    </submittedName>
</protein>
<dbReference type="InterPro" id="IPR006044">
    <property type="entry name" value="11S_seedstore_pln"/>
</dbReference>
<accession>A0A7J6USY2</accession>
<dbReference type="InterPro" id="IPR014710">
    <property type="entry name" value="RmlC-like_jellyroll"/>
</dbReference>
<dbReference type="Gene3D" id="2.60.120.10">
    <property type="entry name" value="Jelly Rolls"/>
    <property type="match status" value="2"/>
</dbReference>
<dbReference type="InterPro" id="IPR011051">
    <property type="entry name" value="RmlC_Cupin_sf"/>
</dbReference>
<dbReference type="AlphaFoldDB" id="A0A7J6USY2"/>
<evidence type="ECO:0000256" key="2">
    <source>
        <dbReference type="ARBA" id="ARBA00023129"/>
    </source>
</evidence>
<evidence type="ECO:0000313" key="3">
    <source>
        <dbReference type="EMBL" id="KAF5175647.1"/>
    </source>
</evidence>
<gene>
    <name evidence="3" type="ORF">FRX31_034765</name>
</gene>
<dbReference type="EMBL" id="JABWDY010043761">
    <property type="protein sequence ID" value="KAF5175647.1"/>
    <property type="molecule type" value="Genomic_DNA"/>
</dbReference>
<sequence length="194" mass="21764">MATPVPKLVLPTGSIMTVTPNLSGSLLLTQAQMKTNLLIEAGTETARRLRGQNDNRGIIVRVENELKVIRPPRVGEENNQRTKMNNQDKVVQKKCCPGTTQEFEYAHGVINVLKGDAQKAGDQGFEWVSFKINANAIVNQRRNSAIPALPEGILTDAFRISSEEARRLKYNREENQRELFAPRSEFQGREFESA</sequence>
<organism evidence="3 4">
    <name type="scientific">Thalictrum thalictroides</name>
    <name type="common">Rue-anemone</name>
    <name type="synonym">Anemone thalictroides</name>
    <dbReference type="NCBI Taxonomy" id="46969"/>
    <lineage>
        <taxon>Eukaryota</taxon>
        <taxon>Viridiplantae</taxon>
        <taxon>Streptophyta</taxon>
        <taxon>Embryophyta</taxon>
        <taxon>Tracheophyta</taxon>
        <taxon>Spermatophyta</taxon>
        <taxon>Magnoliopsida</taxon>
        <taxon>Ranunculales</taxon>
        <taxon>Ranunculaceae</taxon>
        <taxon>Thalictroideae</taxon>
        <taxon>Thalictrum</taxon>
    </lineage>
</organism>
<keyword evidence="1" id="KW-0758">Storage protein</keyword>
<keyword evidence="2" id="KW-0708">Seed storage protein</keyword>
<reference evidence="3 4" key="1">
    <citation type="submission" date="2020-06" db="EMBL/GenBank/DDBJ databases">
        <title>Transcriptomic and genomic resources for Thalictrum thalictroides and T. hernandezii: Facilitating candidate gene discovery in an emerging model plant lineage.</title>
        <authorList>
            <person name="Arias T."/>
            <person name="Riano-Pachon D.M."/>
            <person name="Di Stilio V.S."/>
        </authorList>
    </citation>
    <scope>NUCLEOTIDE SEQUENCE [LARGE SCALE GENOMIC DNA]</scope>
    <source>
        <strain evidence="4">cv. WT478/WT964</strain>
        <tissue evidence="3">Leaves</tissue>
    </source>
</reference>
<evidence type="ECO:0000313" key="4">
    <source>
        <dbReference type="Proteomes" id="UP000554482"/>
    </source>
</evidence>
<dbReference type="PRINTS" id="PR00439">
    <property type="entry name" value="11SGLOBULIN"/>
</dbReference>
<keyword evidence="4" id="KW-1185">Reference proteome</keyword>
<comment type="caution">
    <text evidence="3">The sequence shown here is derived from an EMBL/GenBank/DDBJ whole genome shotgun (WGS) entry which is preliminary data.</text>
</comment>
<evidence type="ECO:0000256" key="1">
    <source>
        <dbReference type="ARBA" id="ARBA00022761"/>
    </source>
</evidence>
<dbReference type="SUPFAM" id="SSF51182">
    <property type="entry name" value="RmlC-like cupins"/>
    <property type="match status" value="1"/>
</dbReference>
<dbReference type="GO" id="GO:0045735">
    <property type="term" value="F:nutrient reservoir activity"/>
    <property type="evidence" value="ECO:0007669"/>
    <property type="project" value="UniProtKB-KW"/>
</dbReference>
<dbReference type="OrthoDB" id="1903982at2759"/>
<dbReference type="Proteomes" id="UP000554482">
    <property type="component" value="Unassembled WGS sequence"/>
</dbReference>